<dbReference type="Pfam" id="PF26066">
    <property type="entry name" value="MCM9_N"/>
    <property type="match status" value="1"/>
</dbReference>
<dbReference type="InterPro" id="IPR058768">
    <property type="entry name" value="MCM9_N"/>
</dbReference>
<dbReference type="Proteomes" id="UP000694428">
    <property type="component" value="Unplaced"/>
</dbReference>
<name>A0A8C9G369_PAVCR</name>
<evidence type="ECO:0000259" key="1">
    <source>
        <dbReference type="Pfam" id="PF26066"/>
    </source>
</evidence>
<organism evidence="2 3">
    <name type="scientific">Pavo cristatus</name>
    <name type="common">Indian peafowl</name>
    <name type="synonym">Blue peafowl</name>
    <dbReference type="NCBI Taxonomy" id="9049"/>
    <lineage>
        <taxon>Eukaryota</taxon>
        <taxon>Metazoa</taxon>
        <taxon>Chordata</taxon>
        <taxon>Craniata</taxon>
        <taxon>Vertebrata</taxon>
        <taxon>Euteleostomi</taxon>
        <taxon>Archelosauria</taxon>
        <taxon>Archosauria</taxon>
        <taxon>Dinosauria</taxon>
        <taxon>Saurischia</taxon>
        <taxon>Theropoda</taxon>
        <taxon>Coelurosauria</taxon>
        <taxon>Aves</taxon>
        <taxon>Neognathae</taxon>
        <taxon>Galloanserae</taxon>
        <taxon>Galliformes</taxon>
        <taxon>Phasianidae</taxon>
        <taxon>Phasianinae</taxon>
        <taxon>Pavo</taxon>
    </lineage>
</organism>
<dbReference type="AlphaFoldDB" id="A0A8C9G369"/>
<feature type="domain" description="MCM9 N-terminal" evidence="1">
    <location>
        <begin position="6"/>
        <end position="104"/>
    </location>
</feature>
<dbReference type="Ensembl" id="ENSPSTT00000025369.1">
    <property type="protein sequence ID" value="ENSPSTP00000024110.1"/>
    <property type="gene ID" value="ENSPSTG00000017792.1"/>
</dbReference>
<accession>A0A8C9G369</accession>
<protein>
    <recommendedName>
        <fullName evidence="1">MCM9 N-terminal domain-containing protein</fullName>
    </recommendedName>
</protein>
<sequence length="134" mass="15288">MALRADQVSLTGQVFESYLLQHHRDDILGILRQGDDEAHYPVLVDALTLFETNMEIGEYFNAFPSQVLPIFDGALRRAAMEVLQAAMPSAELRMKPNLHARISEWSLLMDFIVFSLQVHMPLFLTVRKTSVAWL</sequence>
<proteinExistence type="predicted"/>
<reference evidence="2" key="2">
    <citation type="submission" date="2025-09" db="UniProtKB">
        <authorList>
            <consortium name="Ensembl"/>
        </authorList>
    </citation>
    <scope>IDENTIFICATION</scope>
</reference>
<evidence type="ECO:0000313" key="2">
    <source>
        <dbReference type="Ensembl" id="ENSPSTP00000024110.1"/>
    </source>
</evidence>
<keyword evidence="3" id="KW-1185">Reference proteome</keyword>
<reference evidence="2" key="1">
    <citation type="submission" date="2025-08" db="UniProtKB">
        <authorList>
            <consortium name="Ensembl"/>
        </authorList>
    </citation>
    <scope>IDENTIFICATION</scope>
</reference>
<evidence type="ECO:0000313" key="3">
    <source>
        <dbReference type="Proteomes" id="UP000694428"/>
    </source>
</evidence>